<dbReference type="Gene3D" id="1.20.1340.10">
    <property type="entry name" value="dopa decarboxylase, N-terminal domain"/>
    <property type="match status" value="1"/>
</dbReference>
<dbReference type="PROSITE" id="PS00392">
    <property type="entry name" value="DDC_GAD_HDC_YDC"/>
    <property type="match status" value="1"/>
</dbReference>
<dbReference type="KEGG" id="dzi:111286961"/>
<dbReference type="InterPro" id="IPR010977">
    <property type="entry name" value="Aromatic_deC"/>
</dbReference>
<evidence type="ECO:0000256" key="3">
    <source>
        <dbReference type="ARBA" id="ARBA00022793"/>
    </source>
</evidence>
<dbReference type="GO" id="GO:0006520">
    <property type="term" value="P:amino acid metabolic process"/>
    <property type="evidence" value="ECO:0007669"/>
    <property type="project" value="InterPro"/>
</dbReference>
<dbReference type="Gene3D" id="3.40.640.10">
    <property type="entry name" value="Type I PLP-dependent aspartate aminotransferase-like (Major domain)"/>
    <property type="match status" value="1"/>
</dbReference>
<protein>
    <submittedName>
        <fullName evidence="9">Tyrosine decarboxylase 1-like</fullName>
    </submittedName>
</protein>
<evidence type="ECO:0000313" key="8">
    <source>
        <dbReference type="Proteomes" id="UP000515121"/>
    </source>
</evidence>
<dbReference type="GO" id="GO:0016831">
    <property type="term" value="F:carboxy-lyase activity"/>
    <property type="evidence" value="ECO:0007669"/>
    <property type="project" value="UniProtKB-KW"/>
</dbReference>
<sequence length="493" mass="55087">MTSNSEKPLHPLDPVSFTDESKAVIDFIADYYKNIEKYPVQSKVETGYLTAKLPDSAPYCPDSLEDILEDVKESILPGLTHWQSPSFFAYYQASSSTAGFLGEMLCSSFNVVDFNWISSPAATELESIVLDWMGKMLKLPSSFLFSGTGGGVIHGTTCKAVVCTLAAARDKALRELGGNWENITKLVVYASDQTHFTFRKAAKLVGIPPSNFRLIQTSFASEFSMSPELLRLAIEDDIESGLVPFYICATIGTTACGAVDPIAELGKVANKYKLWLHIDAAHAGSACICSEFRHFLDGVELANSVSMNPHKWFLTNMDCCCLWVKEPRYLVDSLSSNPEYLENNASKSKAVVDYKDWQVALSRRFRALKLWIVIRRHGVANLMHHIRSDISLAKQFEALVAKDDRFEIVVPRKLVLIFFRLKPKHELDSGELNCKLLDAINSSGRAFMTHGVVGGIYAVRCVIGATLTEERHLKDLWNLIQEKARFLLLQYNE</sequence>
<dbReference type="PANTHER" id="PTHR11999:SF169">
    <property type="entry name" value="TYROSINE DECARBOXYLASE 1-LIKE"/>
    <property type="match status" value="1"/>
</dbReference>
<dbReference type="SUPFAM" id="SSF53383">
    <property type="entry name" value="PLP-dependent transferases"/>
    <property type="match status" value="1"/>
</dbReference>
<dbReference type="GO" id="GO:0019752">
    <property type="term" value="P:carboxylic acid metabolic process"/>
    <property type="evidence" value="ECO:0007669"/>
    <property type="project" value="InterPro"/>
</dbReference>
<keyword evidence="8" id="KW-1185">Reference proteome</keyword>
<dbReference type="GeneID" id="111286961"/>
<evidence type="ECO:0000256" key="6">
    <source>
        <dbReference type="PIRSR" id="PIRSR602129-50"/>
    </source>
</evidence>
<dbReference type="PANTHER" id="PTHR11999">
    <property type="entry name" value="GROUP II PYRIDOXAL-5-PHOSPHATE DECARBOXYLASE"/>
    <property type="match status" value="1"/>
</dbReference>
<keyword evidence="3" id="KW-0210">Decarboxylase</keyword>
<comment type="cofactor">
    <cofactor evidence="1 6 7">
        <name>pyridoxal 5'-phosphate</name>
        <dbReference type="ChEBI" id="CHEBI:597326"/>
    </cofactor>
</comment>
<dbReference type="Pfam" id="PF00282">
    <property type="entry name" value="Pyridoxal_deC"/>
    <property type="match status" value="1"/>
</dbReference>
<dbReference type="CDD" id="cd06450">
    <property type="entry name" value="DOPA_deC_like"/>
    <property type="match status" value="1"/>
</dbReference>
<evidence type="ECO:0000313" key="9">
    <source>
        <dbReference type="RefSeq" id="XP_022732831.1"/>
    </source>
</evidence>
<evidence type="ECO:0000256" key="7">
    <source>
        <dbReference type="RuleBase" id="RU000382"/>
    </source>
</evidence>
<dbReference type="RefSeq" id="XP_022732831.1">
    <property type="nucleotide sequence ID" value="XM_022877096.1"/>
</dbReference>
<name>A0A6P5XYH2_DURZI</name>
<dbReference type="FunFam" id="3.40.640.10:FF:000025">
    <property type="entry name" value="Histidine decarboxylase"/>
    <property type="match status" value="1"/>
</dbReference>
<dbReference type="InterPro" id="IPR002129">
    <property type="entry name" value="PyrdxlP-dep_de-COase"/>
</dbReference>
<keyword evidence="4 6" id="KW-0663">Pyridoxal phosphate</keyword>
<gene>
    <name evidence="9" type="primary">LOC111286961</name>
</gene>
<accession>A0A6P5XYH2</accession>
<evidence type="ECO:0000256" key="5">
    <source>
        <dbReference type="ARBA" id="ARBA00023239"/>
    </source>
</evidence>
<feature type="modified residue" description="N6-(pyridoxal phosphate)lysine" evidence="6">
    <location>
        <position position="311"/>
    </location>
</feature>
<dbReference type="Gene3D" id="3.90.1150.10">
    <property type="entry name" value="Aspartate Aminotransferase, domain 1"/>
    <property type="match status" value="1"/>
</dbReference>
<dbReference type="InterPro" id="IPR015422">
    <property type="entry name" value="PyrdxlP-dep_Trfase_small"/>
</dbReference>
<dbReference type="AlphaFoldDB" id="A0A6P5XYH2"/>
<dbReference type="GO" id="GO:0030170">
    <property type="term" value="F:pyridoxal phosphate binding"/>
    <property type="evidence" value="ECO:0007669"/>
    <property type="project" value="InterPro"/>
</dbReference>
<comment type="similarity">
    <text evidence="2 7">Belongs to the group II decarboxylase family.</text>
</comment>
<dbReference type="OrthoDB" id="639767at2759"/>
<evidence type="ECO:0000256" key="4">
    <source>
        <dbReference type="ARBA" id="ARBA00022898"/>
    </source>
</evidence>
<dbReference type="PRINTS" id="PR00800">
    <property type="entry name" value="YHDCRBOXLASE"/>
</dbReference>
<proteinExistence type="inferred from homology"/>
<dbReference type="InterPro" id="IPR021115">
    <property type="entry name" value="Pyridoxal-P_BS"/>
</dbReference>
<keyword evidence="5 7" id="KW-0456">Lyase</keyword>
<reference evidence="9" key="1">
    <citation type="submission" date="2025-08" db="UniProtKB">
        <authorList>
            <consortium name="RefSeq"/>
        </authorList>
    </citation>
    <scope>IDENTIFICATION</scope>
    <source>
        <tissue evidence="9">Fruit stalk</tissue>
    </source>
</reference>
<dbReference type="Proteomes" id="UP000515121">
    <property type="component" value="Unplaced"/>
</dbReference>
<dbReference type="InterPro" id="IPR015424">
    <property type="entry name" value="PyrdxlP-dep_Trfase"/>
</dbReference>
<evidence type="ECO:0000256" key="2">
    <source>
        <dbReference type="ARBA" id="ARBA00009533"/>
    </source>
</evidence>
<organism evidence="8 9">
    <name type="scientific">Durio zibethinus</name>
    <name type="common">Durian</name>
    <dbReference type="NCBI Taxonomy" id="66656"/>
    <lineage>
        <taxon>Eukaryota</taxon>
        <taxon>Viridiplantae</taxon>
        <taxon>Streptophyta</taxon>
        <taxon>Embryophyta</taxon>
        <taxon>Tracheophyta</taxon>
        <taxon>Spermatophyta</taxon>
        <taxon>Magnoliopsida</taxon>
        <taxon>eudicotyledons</taxon>
        <taxon>Gunneridae</taxon>
        <taxon>Pentapetalae</taxon>
        <taxon>rosids</taxon>
        <taxon>malvids</taxon>
        <taxon>Malvales</taxon>
        <taxon>Malvaceae</taxon>
        <taxon>Helicteroideae</taxon>
        <taxon>Durio</taxon>
    </lineage>
</organism>
<evidence type="ECO:0000256" key="1">
    <source>
        <dbReference type="ARBA" id="ARBA00001933"/>
    </source>
</evidence>
<dbReference type="GO" id="GO:0005737">
    <property type="term" value="C:cytoplasm"/>
    <property type="evidence" value="ECO:0007669"/>
    <property type="project" value="TreeGrafter"/>
</dbReference>
<dbReference type="InterPro" id="IPR015421">
    <property type="entry name" value="PyrdxlP-dep_Trfase_major"/>
</dbReference>